<keyword evidence="3 10" id="KW-0808">Transferase</keyword>
<dbReference type="Proteomes" id="UP000184028">
    <property type="component" value="Unassembled WGS sequence"/>
</dbReference>
<comment type="cofactor">
    <cofactor evidence="10">
        <name>Mg(2+)</name>
        <dbReference type="ChEBI" id="CHEBI:18420"/>
    </cofactor>
    <text evidence="10">Binds 1 Mg(2+) ion per subunit.</text>
</comment>
<comment type="caution">
    <text evidence="10">Lacks conserved residue(s) required for the propagation of feature annotation.</text>
</comment>
<evidence type="ECO:0000256" key="9">
    <source>
        <dbReference type="ARBA" id="ARBA00047883"/>
    </source>
</evidence>
<dbReference type="AlphaFoldDB" id="A0A1M7LVB0"/>
<dbReference type="NCBIfam" id="TIGR00693">
    <property type="entry name" value="thiE"/>
    <property type="match status" value="1"/>
</dbReference>
<evidence type="ECO:0000313" key="15">
    <source>
        <dbReference type="Proteomes" id="UP000184028"/>
    </source>
</evidence>
<comment type="similarity">
    <text evidence="10 11">Belongs to the thiamine-phosphate synthase family.</text>
</comment>
<dbReference type="InterPro" id="IPR022998">
    <property type="entry name" value="ThiamineP_synth_TenI"/>
</dbReference>
<dbReference type="SUPFAM" id="SSF51391">
    <property type="entry name" value="Thiamin phosphate synthase"/>
    <property type="match status" value="1"/>
</dbReference>
<organism evidence="14 15">
    <name type="scientific">Flavobacterium chilense</name>
    <dbReference type="NCBI Taxonomy" id="946677"/>
    <lineage>
        <taxon>Bacteria</taxon>
        <taxon>Pseudomonadati</taxon>
        <taxon>Bacteroidota</taxon>
        <taxon>Flavobacteriia</taxon>
        <taxon>Flavobacteriales</taxon>
        <taxon>Flavobacteriaceae</taxon>
        <taxon>Flavobacterium</taxon>
    </lineage>
</organism>
<dbReference type="GO" id="GO:0005737">
    <property type="term" value="C:cytoplasm"/>
    <property type="evidence" value="ECO:0007669"/>
    <property type="project" value="TreeGrafter"/>
</dbReference>
<dbReference type="InterPro" id="IPR034291">
    <property type="entry name" value="TMP_synthase"/>
</dbReference>
<protein>
    <recommendedName>
        <fullName evidence="10">Thiamine-phosphate synthase</fullName>
        <shortName evidence="10">TP synthase</shortName>
        <shortName evidence="10">TPS</shortName>
        <ecNumber evidence="10">2.5.1.3</ecNumber>
    </recommendedName>
    <alternativeName>
        <fullName evidence="10">Thiamine-phosphate pyrophosphorylase</fullName>
        <shortName evidence="10">TMP pyrophosphorylase</shortName>
        <shortName evidence="10">TMP-PPase</shortName>
    </alternativeName>
</protein>
<dbReference type="CDD" id="cd00564">
    <property type="entry name" value="TMP_TenI"/>
    <property type="match status" value="1"/>
</dbReference>
<dbReference type="UniPathway" id="UPA00060">
    <property type="reaction ID" value="UER00141"/>
</dbReference>
<dbReference type="GO" id="GO:0009228">
    <property type="term" value="P:thiamine biosynthetic process"/>
    <property type="evidence" value="ECO:0007669"/>
    <property type="project" value="UniProtKB-KW"/>
</dbReference>
<comment type="pathway">
    <text evidence="2 10 12">Cofactor biosynthesis; thiamine diphosphate biosynthesis; thiamine phosphate from 4-amino-2-methyl-5-diphosphomethylpyrimidine and 4-methyl-5-(2-phosphoethyl)-thiazole: step 1/1.</text>
</comment>
<dbReference type="PANTHER" id="PTHR20857">
    <property type="entry name" value="THIAMINE-PHOSPHATE PYROPHOSPHORYLASE"/>
    <property type="match status" value="1"/>
</dbReference>
<feature type="domain" description="Thiamine phosphate synthase/TenI" evidence="13">
    <location>
        <begin position="14"/>
        <end position="188"/>
    </location>
</feature>
<proteinExistence type="inferred from homology"/>
<dbReference type="GO" id="GO:0004789">
    <property type="term" value="F:thiamine-phosphate diphosphorylase activity"/>
    <property type="evidence" value="ECO:0007669"/>
    <property type="project" value="UniProtKB-UniRule"/>
</dbReference>
<feature type="binding site" evidence="10">
    <location>
        <position position="66"/>
    </location>
    <ligand>
        <name>Mg(2+)</name>
        <dbReference type="ChEBI" id="CHEBI:18420"/>
    </ligand>
</feature>
<comment type="catalytic activity">
    <reaction evidence="7 10 11">
        <text>4-methyl-5-(2-phosphooxyethyl)-thiazole + 4-amino-2-methyl-5-(diphosphooxymethyl)pyrimidine + H(+) = thiamine phosphate + diphosphate</text>
        <dbReference type="Rhea" id="RHEA:22328"/>
        <dbReference type="ChEBI" id="CHEBI:15378"/>
        <dbReference type="ChEBI" id="CHEBI:33019"/>
        <dbReference type="ChEBI" id="CHEBI:37575"/>
        <dbReference type="ChEBI" id="CHEBI:57841"/>
        <dbReference type="ChEBI" id="CHEBI:58296"/>
        <dbReference type="EC" id="2.5.1.3"/>
    </reaction>
</comment>
<feature type="binding site" evidence="10">
    <location>
        <position position="85"/>
    </location>
    <ligand>
        <name>Mg(2+)</name>
        <dbReference type="ChEBI" id="CHEBI:18420"/>
    </ligand>
</feature>
<dbReference type="PANTHER" id="PTHR20857:SF15">
    <property type="entry name" value="THIAMINE-PHOSPHATE SYNTHASE"/>
    <property type="match status" value="1"/>
</dbReference>
<dbReference type="NCBIfam" id="NF000736">
    <property type="entry name" value="PRK00043.2-3"/>
    <property type="match status" value="1"/>
</dbReference>
<evidence type="ECO:0000256" key="1">
    <source>
        <dbReference type="ARBA" id="ARBA00003814"/>
    </source>
</evidence>
<dbReference type="InterPro" id="IPR013785">
    <property type="entry name" value="Aldolase_TIM"/>
</dbReference>
<dbReference type="GO" id="GO:0000287">
    <property type="term" value="F:magnesium ion binding"/>
    <property type="evidence" value="ECO:0007669"/>
    <property type="project" value="UniProtKB-UniRule"/>
</dbReference>
<dbReference type="InterPro" id="IPR036206">
    <property type="entry name" value="ThiamineP_synth_sf"/>
</dbReference>
<feature type="binding site" evidence="10">
    <location>
        <begin position="130"/>
        <end position="132"/>
    </location>
    <ligand>
        <name>2-[(2R,5Z)-2-carboxy-4-methylthiazol-5(2H)-ylidene]ethyl phosphate</name>
        <dbReference type="ChEBI" id="CHEBI:62899"/>
    </ligand>
</feature>
<evidence type="ECO:0000256" key="7">
    <source>
        <dbReference type="ARBA" id="ARBA00047334"/>
    </source>
</evidence>
<dbReference type="FunFam" id="3.20.20.70:FF:000096">
    <property type="entry name" value="Thiamine-phosphate synthase"/>
    <property type="match status" value="1"/>
</dbReference>
<feature type="binding site" evidence="10">
    <location>
        <position position="104"/>
    </location>
    <ligand>
        <name>4-amino-2-methyl-5-(diphosphooxymethyl)pyrimidine</name>
        <dbReference type="ChEBI" id="CHEBI:57841"/>
    </ligand>
</feature>
<gene>
    <name evidence="10" type="primary">thiE</name>
    <name evidence="14" type="ORF">SAMN05444484_11088</name>
</gene>
<keyword evidence="5 10" id="KW-0460">Magnesium</keyword>
<evidence type="ECO:0000256" key="2">
    <source>
        <dbReference type="ARBA" id="ARBA00005165"/>
    </source>
</evidence>
<dbReference type="EC" id="2.5.1.3" evidence="10"/>
<evidence type="ECO:0000259" key="13">
    <source>
        <dbReference type="Pfam" id="PF02581"/>
    </source>
</evidence>
<keyword evidence="15" id="KW-1185">Reference proteome</keyword>
<dbReference type="GO" id="GO:0009229">
    <property type="term" value="P:thiamine diphosphate biosynthetic process"/>
    <property type="evidence" value="ECO:0007669"/>
    <property type="project" value="UniProtKB-UniRule"/>
</dbReference>
<evidence type="ECO:0000256" key="4">
    <source>
        <dbReference type="ARBA" id="ARBA00022723"/>
    </source>
</evidence>
<comment type="catalytic activity">
    <reaction evidence="9 10 11">
        <text>2-[(2R,5Z)-2-carboxy-4-methylthiazol-5(2H)-ylidene]ethyl phosphate + 4-amino-2-methyl-5-(diphosphooxymethyl)pyrimidine + 2 H(+) = thiamine phosphate + CO2 + diphosphate</text>
        <dbReference type="Rhea" id="RHEA:47844"/>
        <dbReference type="ChEBI" id="CHEBI:15378"/>
        <dbReference type="ChEBI" id="CHEBI:16526"/>
        <dbReference type="ChEBI" id="CHEBI:33019"/>
        <dbReference type="ChEBI" id="CHEBI:37575"/>
        <dbReference type="ChEBI" id="CHEBI:57841"/>
        <dbReference type="ChEBI" id="CHEBI:62899"/>
        <dbReference type="EC" id="2.5.1.3"/>
    </reaction>
</comment>
<evidence type="ECO:0000256" key="6">
    <source>
        <dbReference type="ARBA" id="ARBA00022977"/>
    </source>
</evidence>
<keyword evidence="4 10" id="KW-0479">Metal-binding</keyword>
<dbReference type="Pfam" id="PF02581">
    <property type="entry name" value="TMP-TENI"/>
    <property type="match status" value="1"/>
</dbReference>
<evidence type="ECO:0000256" key="10">
    <source>
        <dbReference type="HAMAP-Rule" id="MF_00097"/>
    </source>
</evidence>
<feature type="binding site" evidence="10">
    <location>
        <position position="65"/>
    </location>
    <ligand>
        <name>4-amino-2-methyl-5-(diphosphooxymethyl)pyrimidine</name>
        <dbReference type="ChEBI" id="CHEBI:57841"/>
    </ligand>
</feature>
<reference evidence="15" key="1">
    <citation type="submission" date="2016-11" db="EMBL/GenBank/DDBJ databases">
        <authorList>
            <person name="Varghese N."/>
            <person name="Submissions S."/>
        </authorList>
    </citation>
    <scope>NUCLEOTIDE SEQUENCE [LARGE SCALE GENOMIC DNA]</scope>
    <source>
        <strain evidence="15">DSM 24724</strain>
    </source>
</reference>
<sequence length="212" mass="23709">MYHKLQYISQGKTIEEQLYNIHQALDAGCDWIQLRFKDQTVKDTYALAEAVKFLCEEYLANFIVNDNLSLAQQIAADGVHLGLSDMKIDEARAILGSTKIIGGTANTFEDIKNHVKNGCDYIGLGPFRFTNTKEKLSPILGLSGYFEILRQMKKNKIQIPVYAIGGIELNDINPLMETGIHGIAVSGMITNSDKKKKLIQQLNEKLYANVIV</sequence>
<evidence type="ECO:0000256" key="3">
    <source>
        <dbReference type="ARBA" id="ARBA00022679"/>
    </source>
</evidence>
<accession>A0A1M7LVB0</accession>
<dbReference type="Gene3D" id="3.20.20.70">
    <property type="entry name" value="Aldolase class I"/>
    <property type="match status" value="1"/>
</dbReference>
<comment type="catalytic activity">
    <reaction evidence="8 10 11">
        <text>2-(2-carboxy-4-methylthiazol-5-yl)ethyl phosphate + 4-amino-2-methyl-5-(diphosphooxymethyl)pyrimidine + 2 H(+) = thiamine phosphate + CO2 + diphosphate</text>
        <dbReference type="Rhea" id="RHEA:47848"/>
        <dbReference type="ChEBI" id="CHEBI:15378"/>
        <dbReference type="ChEBI" id="CHEBI:16526"/>
        <dbReference type="ChEBI" id="CHEBI:33019"/>
        <dbReference type="ChEBI" id="CHEBI:37575"/>
        <dbReference type="ChEBI" id="CHEBI:57841"/>
        <dbReference type="ChEBI" id="CHEBI:62890"/>
        <dbReference type="EC" id="2.5.1.3"/>
    </reaction>
</comment>
<dbReference type="OrthoDB" id="9812206at2"/>
<evidence type="ECO:0000313" key="14">
    <source>
        <dbReference type="EMBL" id="SHM82216.1"/>
    </source>
</evidence>
<name>A0A1M7LVB0_9FLAO</name>
<feature type="binding site" evidence="10">
    <location>
        <position position="133"/>
    </location>
    <ligand>
        <name>4-amino-2-methyl-5-(diphosphooxymethyl)pyrimidine</name>
        <dbReference type="ChEBI" id="CHEBI:57841"/>
    </ligand>
</feature>
<feature type="binding site" evidence="10">
    <location>
        <begin position="33"/>
        <end position="37"/>
    </location>
    <ligand>
        <name>4-amino-2-methyl-5-(diphosphooxymethyl)pyrimidine</name>
        <dbReference type="ChEBI" id="CHEBI:57841"/>
    </ligand>
</feature>
<evidence type="ECO:0000256" key="11">
    <source>
        <dbReference type="RuleBase" id="RU003826"/>
    </source>
</evidence>
<keyword evidence="6 10" id="KW-0784">Thiamine biosynthesis</keyword>
<dbReference type="RefSeq" id="WP_068844969.1">
    <property type="nucleotide sequence ID" value="NZ_FRBT01000010.1"/>
</dbReference>
<feature type="binding site" evidence="10">
    <location>
        <position position="166"/>
    </location>
    <ligand>
        <name>2-[(2R,5Z)-2-carboxy-4-methylthiazol-5(2H)-ylidene]ethyl phosphate</name>
        <dbReference type="ChEBI" id="CHEBI:62899"/>
    </ligand>
</feature>
<evidence type="ECO:0000256" key="12">
    <source>
        <dbReference type="RuleBase" id="RU004253"/>
    </source>
</evidence>
<dbReference type="STRING" id="946677.SAMN05444484_11088"/>
<evidence type="ECO:0000256" key="5">
    <source>
        <dbReference type="ARBA" id="ARBA00022842"/>
    </source>
</evidence>
<comment type="function">
    <text evidence="1 10">Condenses 4-methyl-5-(beta-hydroxyethyl)thiazole monophosphate (THZ-P) and 2-methyl-4-amino-5-hydroxymethyl pyrimidine pyrophosphate (HMP-PP) to form thiamine monophosphate (TMP).</text>
</comment>
<dbReference type="HAMAP" id="MF_00097">
    <property type="entry name" value="TMP_synthase"/>
    <property type="match status" value="1"/>
</dbReference>
<dbReference type="EMBL" id="FRBT01000010">
    <property type="protein sequence ID" value="SHM82216.1"/>
    <property type="molecule type" value="Genomic_DNA"/>
</dbReference>
<evidence type="ECO:0000256" key="8">
    <source>
        <dbReference type="ARBA" id="ARBA00047851"/>
    </source>
</evidence>